<organism evidence="2 3">
    <name type="scientific">Natronorubrum daqingense</name>
    <dbReference type="NCBI Taxonomy" id="588898"/>
    <lineage>
        <taxon>Archaea</taxon>
        <taxon>Methanobacteriati</taxon>
        <taxon>Methanobacteriota</taxon>
        <taxon>Stenosarchaea group</taxon>
        <taxon>Halobacteria</taxon>
        <taxon>Halobacteriales</taxon>
        <taxon>Natrialbaceae</taxon>
        <taxon>Natronorubrum</taxon>
    </lineage>
</organism>
<keyword evidence="3" id="KW-1185">Reference proteome</keyword>
<dbReference type="RefSeq" id="WP_083687679.1">
    <property type="nucleotide sequence ID" value="NZ_CP019327.1"/>
</dbReference>
<evidence type="ECO:0000313" key="3">
    <source>
        <dbReference type="Proteomes" id="UP000185687"/>
    </source>
</evidence>
<accession>A0A1N6XMD3</accession>
<dbReference type="AlphaFoldDB" id="A0A1N6XMD3"/>
<proteinExistence type="predicted"/>
<feature type="compositionally biased region" description="Low complexity" evidence="1">
    <location>
        <begin position="18"/>
        <end position="38"/>
    </location>
</feature>
<reference evidence="2 3" key="1">
    <citation type="submission" date="2017-01" db="EMBL/GenBank/DDBJ databases">
        <authorList>
            <person name="Mah S.A."/>
            <person name="Swanson W.J."/>
            <person name="Moy G.W."/>
            <person name="Vacquier V.D."/>
        </authorList>
    </citation>
    <scope>NUCLEOTIDE SEQUENCE [LARGE SCALE GENOMIC DNA]</scope>
    <source>
        <strain evidence="2 3">CGMCC 1.8909</strain>
    </source>
</reference>
<dbReference type="Proteomes" id="UP000185687">
    <property type="component" value="Unassembled WGS sequence"/>
</dbReference>
<feature type="region of interest" description="Disordered" evidence="1">
    <location>
        <begin position="1"/>
        <end position="46"/>
    </location>
</feature>
<evidence type="ECO:0000313" key="2">
    <source>
        <dbReference type="EMBL" id="SIR03525.1"/>
    </source>
</evidence>
<evidence type="ECO:0000256" key="1">
    <source>
        <dbReference type="SAM" id="MobiDB-lite"/>
    </source>
</evidence>
<name>A0A1N6XMD3_9EURY</name>
<dbReference type="GeneID" id="30955152"/>
<sequence length="272" mass="31186">MTDLNRQSLDRDERPANRSTRPESSSAPTESESATHSTGSGRQRERTVAIHQPNYLPWLGYFHKIQTSDVFVFLDDVEYTSSSWINRNKIKTPDGWSWLTVPVAGSSGEISSVDIANDDWRDTHRKSLRQNYGKASAFEEWWPIFDDVYAQSWDSLCELNIHLVRTIADHLDLECTFVRSSELDVDASKTDRIVRLCEEVDADRYFSGTGARSYLEHDRFEDADISLEYQSVTHPRYEQRFDEFVPQLSIVDPLLNVGTAETAELLAQLDDP</sequence>
<dbReference type="EMBL" id="FTNP01000001">
    <property type="protein sequence ID" value="SIR03525.1"/>
    <property type="molecule type" value="Genomic_DNA"/>
</dbReference>
<dbReference type="InterPro" id="IPR014985">
    <property type="entry name" value="WbqC"/>
</dbReference>
<dbReference type="OrthoDB" id="199543at2157"/>
<gene>
    <name evidence="2" type="ORF">SAMN05421809_0159</name>
</gene>
<dbReference type="Pfam" id="PF08889">
    <property type="entry name" value="WbqC"/>
    <property type="match status" value="1"/>
</dbReference>
<protein>
    <submittedName>
        <fullName evidence="2">WbqC-like protein family protein</fullName>
    </submittedName>
</protein>